<proteinExistence type="predicted"/>
<keyword evidence="3" id="KW-1185">Reference proteome</keyword>
<feature type="region of interest" description="Disordered" evidence="1">
    <location>
        <begin position="1"/>
        <end position="29"/>
    </location>
</feature>
<organism evidence="2 3">
    <name type="scientific">Arthrobacter ginsengisoli</name>
    <dbReference type="NCBI Taxonomy" id="1356565"/>
    <lineage>
        <taxon>Bacteria</taxon>
        <taxon>Bacillati</taxon>
        <taxon>Actinomycetota</taxon>
        <taxon>Actinomycetes</taxon>
        <taxon>Micrococcales</taxon>
        <taxon>Micrococcaceae</taxon>
        <taxon>Arthrobacter</taxon>
    </lineage>
</organism>
<reference evidence="2 3" key="1">
    <citation type="submission" date="2023-07" db="EMBL/GenBank/DDBJ databases">
        <title>Sorghum-associated microbial communities from plants grown in Nebraska, USA.</title>
        <authorList>
            <person name="Schachtman D."/>
        </authorList>
    </citation>
    <scope>NUCLEOTIDE SEQUENCE [LARGE SCALE GENOMIC DNA]</scope>
    <source>
        <strain evidence="2 3">BE167</strain>
    </source>
</reference>
<comment type="caution">
    <text evidence="2">The sequence shown here is derived from an EMBL/GenBank/DDBJ whole genome shotgun (WGS) entry which is preliminary data.</text>
</comment>
<gene>
    <name evidence="2" type="ORF">J2X01_003584</name>
</gene>
<sequence>MTGNQRNKGSRTSLTNDEFRNRSGEKLMTSNANQLQDALREISNITARFTGTGADPGAEYSSDGEVDVNTGCRIMPLPDRLWEKAAKAAMRINPVNAPLQMLSLGDTPVLEPMRLTLFVSKYWGPQPKQLSVSFMENTPSELRTRIVSHLNAWSNTAGAGISFAQTSGTGDVRISRGSGGYYSYLGTDIKFIPPNRQTMNLQGFTMNTPESEYKRVIRHEAGHTLGFPHEHMRKALVDRIDPAKAYPYFLRTQGWDQAMVDQQVLTPLGGNSIIGTEPDQDSIMCYQLPGEITFDGQPIRGGLDINATDAAFAALIYPKVLRSTVDNGQAKAASSRIDWDPSEDVNV</sequence>
<dbReference type="EMBL" id="JAVDVQ010000020">
    <property type="protein sequence ID" value="MDR7084276.1"/>
    <property type="molecule type" value="Genomic_DNA"/>
</dbReference>
<dbReference type="RefSeq" id="WP_310060434.1">
    <property type="nucleotide sequence ID" value="NZ_JAVDVQ010000020.1"/>
</dbReference>
<dbReference type="Proteomes" id="UP001252243">
    <property type="component" value="Unassembled WGS sequence"/>
</dbReference>
<feature type="compositionally biased region" description="Polar residues" evidence="1">
    <location>
        <begin position="1"/>
        <end position="16"/>
    </location>
</feature>
<protein>
    <recommendedName>
        <fullName evidence="4">Peptidase M12</fullName>
    </recommendedName>
</protein>
<dbReference type="InterPro" id="IPR024079">
    <property type="entry name" value="MetalloPept_cat_dom_sf"/>
</dbReference>
<accession>A0ABU1UGG5</accession>
<evidence type="ECO:0000313" key="2">
    <source>
        <dbReference type="EMBL" id="MDR7084276.1"/>
    </source>
</evidence>
<name>A0ABU1UGG5_9MICC</name>
<evidence type="ECO:0000256" key="1">
    <source>
        <dbReference type="SAM" id="MobiDB-lite"/>
    </source>
</evidence>
<dbReference type="Gene3D" id="3.40.390.10">
    <property type="entry name" value="Collagenase (Catalytic Domain)"/>
    <property type="match status" value="1"/>
</dbReference>
<dbReference type="SUPFAM" id="SSF55486">
    <property type="entry name" value="Metalloproteases ('zincins'), catalytic domain"/>
    <property type="match status" value="1"/>
</dbReference>
<evidence type="ECO:0008006" key="4">
    <source>
        <dbReference type="Google" id="ProtNLM"/>
    </source>
</evidence>
<evidence type="ECO:0000313" key="3">
    <source>
        <dbReference type="Proteomes" id="UP001252243"/>
    </source>
</evidence>